<organism evidence="1 2">
    <name type="scientific">Ornithinibacillus caprae</name>
    <dbReference type="NCBI Taxonomy" id="2678566"/>
    <lineage>
        <taxon>Bacteria</taxon>
        <taxon>Bacillati</taxon>
        <taxon>Bacillota</taxon>
        <taxon>Bacilli</taxon>
        <taxon>Bacillales</taxon>
        <taxon>Bacillaceae</taxon>
        <taxon>Ornithinibacillus</taxon>
    </lineage>
</organism>
<dbReference type="EMBL" id="WOCA01000003">
    <property type="protein sequence ID" value="MUK87990.1"/>
    <property type="molecule type" value="Genomic_DNA"/>
</dbReference>
<comment type="caution">
    <text evidence="1">The sequence shown here is derived from an EMBL/GenBank/DDBJ whole genome shotgun (WGS) entry which is preliminary data.</text>
</comment>
<name>A0A6N8FEM0_9BACI</name>
<dbReference type="Proteomes" id="UP000469125">
    <property type="component" value="Unassembled WGS sequence"/>
</dbReference>
<dbReference type="Gene3D" id="3.40.50.1820">
    <property type="entry name" value="alpha/beta hydrolase"/>
    <property type="match status" value="1"/>
</dbReference>
<keyword evidence="1" id="KW-0378">Hydrolase</keyword>
<dbReference type="InterPro" id="IPR017018">
    <property type="entry name" value="UCP033634"/>
</dbReference>
<sequence length="217" mass="24716">MNEKAVVSKGKELRYTHLVNDSDTVCFMFSGFGYKFDKPLFYYSTMEMLDKGYDIVHVHSSYTKDILKLSVKDISNVMLEDAYPIITEVLKSRKYSHTIIFGKSLGTLPIINCLIKNQLYSDSKLVLLTPLLKFDIVFESLMESSNPSLIIVGEKDPHFIPNKVQALESKTNFVIETIPNANHFLDVEPNDTIASLRAMENMVRSLHEFISGGKKYD</sequence>
<dbReference type="GO" id="GO:0016787">
    <property type="term" value="F:hydrolase activity"/>
    <property type="evidence" value="ECO:0007669"/>
    <property type="project" value="UniProtKB-KW"/>
</dbReference>
<evidence type="ECO:0000313" key="2">
    <source>
        <dbReference type="Proteomes" id="UP000469125"/>
    </source>
</evidence>
<evidence type="ECO:0000313" key="1">
    <source>
        <dbReference type="EMBL" id="MUK87990.1"/>
    </source>
</evidence>
<dbReference type="AlphaFoldDB" id="A0A6N8FEM0"/>
<protein>
    <submittedName>
        <fullName evidence="1">Alpha/beta hydrolase</fullName>
    </submittedName>
</protein>
<accession>A0A6N8FEM0</accession>
<dbReference type="InterPro" id="IPR029058">
    <property type="entry name" value="AB_hydrolase_fold"/>
</dbReference>
<proteinExistence type="predicted"/>
<dbReference type="SUPFAM" id="SSF53474">
    <property type="entry name" value="alpha/beta-Hydrolases"/>
    <property type="match status" value="1"/>
</dbReference>
<dbReference type="PIRSF" id="PIRSF033634">
    <property type="entry name" value="UCP033634"/>
    <property type="match status" value="1"/>
</dbReference>
<dbReference type="RefSeq" id="WP_155668043.1">
    <property type="nucleotide sequence ID" value="NZ_WOCA01000003.1"/>
</dbReference>
<gene>
    <name evidence="1" type="ORF">GMD78_06205</name>
</gene>
<reference evidence="1 2" key="1">
    <citation type="submission" date="2019-11" db="EMBL/GenBank/DDBJ databases">
        <authorList>
            <person name="Li X."/>
        </authorList>
    </citation>
    <scope>NUCLEOTIDE SEQUENCE [LARGE SCALE GENOMIC DNA]</scope>
    <source>
        <strain evidence="1 2">L9</strain>
    </source>
</reference>
<keyword evidence="2" id="KW-1185">Reference proteome</keyword>